<accession>A0ABW0QT02</accession>
<sequence>MKKRAHAPKSIEINGVSDWLADPDPIPLDHLLEIEAYRTLRRESPSYLAFIAELLSCITMMALNKAKSPKLSTSLSVR</sequence>
<keyword evidence="1" id="KW-0472">Membrane</keyword>
<gene>
    <name evidence="2" type="ORF">ACFPQ4_01370</name>
</gene>
<organism evidence="2 3">
    <name type="scientific">Cohnella yongneupensis</name>
    <dbReference type="NCBI Taxonomy" id="425006"/>
    <lineage>
        <taxon>Bacteria</taxon>
        <taxon>Bacillati</taxon>
        <taxon>Bacillota</taxon>
        <taxon>Bacilli</taxon>
        <taxon>Bacillales</taxon>
        <taxon>Paenibacillaceae</taxon>
        <taxon>Cohnella</taxon>
    </lineage>
</organism>
<feature type="transmembrane region" description="Helical" evidence="1">
    <location>
        <begin position="47"/>
        <end position="63"/>
    </location>
</feature>
<keyword evidence="1" id="KW-0812">Transmembrane</keyword>
<evidence type="ECO:0000313" key="2">
    <source>
        <dbReference type="EMBL" id="MFC5528111.1"/>
    </source>
</evidence>
<comment type="caution">
    <text evidence="2">The sequence shown here is derived from an EMBL/GenBank/DDBJ whole genome shotgun (WGS) entry which is preliminary data.</text>
</comment>
<proteinExistence type="predicted"/>
<evidence type="ECO:0000313" key="3">
    <source>
        <dbReference type="Proteomes" id="UP001596108"/>
    </source>
</evidence>
<evidence type="ECO:0000256" key="1">
    <source>
        <dbReference type="SAM" id="Phobius"/>
    </source>
</evidence>
<keyword evidence="3" id="KW-1185">Reference proteome</keyword>
<dbReference type="Proteomes" id="UP001596108">
    <property type="component" value="Unassembled WGS sequence"/>
</dbReference>
<name>A0ABW0QT02_9BACL</name>
<keyword evidence="1" id="KW-1133">Transmembrane helix</keyword>
<reference evidence="3" key="1">
    <citation type="journal article" date="2019" name="Int. J. Syst. Evol. Microbiol.">
        <title>The Global Catalogue of Microorganisms (GCM) 10K type strain sequencing project: providing services to taxonomists for standard genome sequencing and annotation.</title>
        <authorList>
            <consortium name="The Broad Institute Genomics Platform"/>
            <consortium name="The Broad Institute Genome Sequencing Center for Infectious Disease"/>
            <person name="Wu L."/>
            <person name="Ma J."/>
        </authorList>
    </citation>
    <scope>NUCLEOTIDE SEQUENCE [LARGE SCALE GENOMIC DNA]</scope>
    <source>
        <strain evidence="3">CGMCC 1.18578</strain>
    </source>
</reference>
<protein>
    <submittedName>
        <fullName evidence="2">Uncharacterized protein</fullName>
    </submittedName>
</protein>
<dbReference type="EMBL" id="JBHSNC010000005">
    <property type="protein sequence ID" value="MFC5528111.1"/>
    <property type="molecule type" value="Genomic_DNA"/>
</dbReference>